<evidence type="ECO:0000313" key="3">
    <source>
        <dbReference type="EMBL" id="ONF74892.1"/>
    </source>
</evidence>
<dbReference type="Proteomes" id="UP000076660">
    <property type="component" value="Unassembled WGS sequence"/>
</dbReference>
<evidence type="ECO:0000256" key="1">
    <source>
        <dbReference type="SAM" id="MobiDB-lite"/>
    </source>
</evidence>
<proteinExistence type="predicted"/>
<dbReference type="InterPro" id="IPR023286">
    <property type="entry name" value="ABATE_dom_sf"/>
</dbReference>
<organism evidence="3 4">
    <name type="scientific">Amycolatopsis keratiniphila subsp. keratiniphila</name>
    <dbReference type="NCBI Taxonomy" id="227715"/>
    <lineage>
        <taxon>Bacteria</taxon>
        <taxon>Bacillati</taxon>
        <taxon>Actinomycetota</taxon>
        <taxon>Actinomycetes</taxon>
        <taxon>Pseudonocardiales</taxon>
        <taxon>Pseudonocardiaceae</taxon>
        <taxon>Amycolatopsis</taxon>
        <taxon>Amycolatopsis japonica group</taxon>
    </lineage>
</organism>
<dbReference type="PANTHER" id="PTHR35525">
    <property type="entry name" value="BLL6575 PROTEIN"/>
    <property type="match status" value="1"/>
</dbReference>
<dbReference type="Gene3D" id="1.10.3300.10">
    <property type="entry name" value="Jann2411-like domain"/>
    <property type="match status" value="1"/>
</dbReference>
<dbReference type="RefSeq" id="WP_063273560.1">
    <property type="nucleotide sequence ID" value="NZ_LQMT02000003.1"/>
</dbReference>
<comment type="caution">
    <text evidence="3">The sequence shown here is derived from an EMBL/GenBank/DDBJ whole genome shotgun (WGS) entry which is preliminary data.</text>
</comment>
<dbReference type="SUPFAM" id="SSF160904">
    <property type="entry name" value="Jann2411-like"/>
    <property type="match status" value="1"/>
</dbReference>
<feature type="domain" description="Zinc finger CGNR" evidence="2">
    <location>
        <begin position="140"/>
        <end position="183"/>
    </location>
</feature>
<sequence length="201" mass="22053">MSWTATDRYRLRTAPSGLALVQDFLNTKAIKTYGLDLLSDTDLARPWAAEALAEWSRARDSEAPEISLGPGDLRALRDLRASFVSLVDGDDTDLGKPVKADLALRDGVVRLFPSGTGRQWLASALWTETLLAQQAGIWSRLKLCRLDGCRSAFYDVSRNNSGVWHDVRTCGNVANLRAARERKKALSPATPAPTESGSPRR</sequence>
<dbReference type="Pfam" id="PF11706">
    <property type="entry name" value="zf-CGNR"/>
    <property type="match status" value="1"/>
</dbReference>
<protein>
    <recommendedName>
        <fullName evidence="2">Zinc finger CGNR domain-containing protein</fullName>
    </recommendedName>
</protein>
<dbReference type="PANTHER" id="PTHR35525:SF3">
    <property type="entry name" value="BLL6575 PROTEIN"/>
    <property type="match status" value="1"/>
</dbReference>
<evidence type="ECO:0000313" key="4">
    <source>
        <dbReference type="Proteomes" id="UP000076660"/>
    </source>
</evidence>
<gene>
    <name evidence="3" type="ORF">AVR91_0201635</name>
</gene>
<reference evidence="3 4" key="1">
    <citation type="submission" date="2016-12" db="EMBL/GenBank/DDBJ databases">
        <title>Amycolatopsis keratiniphila subsp. keratiniphila genome sequencing and assembly.</title>
        <authorList>
            <person name="Mayilraj S."/>
            <person name="Kaur N."/>
        </authorList>
    </citation>
    <scope>NUCLEOTIDE SEQUENCE [LARGE SCALE GENOMIC DNA]</scope>
    <source>
        <strain evidence="3 4">DSM 44409</strain>
    </source>
</reference>
<name>A0A1W2M400_9PSEU</name>
<feature type="region of interest" description="Disordered" evidence="1">
    <location>
        <begin position="181"/>
        <end position="201"/>
    </location>
</feature>
<dbReference type="EMBL" id="LQMT02000003">
    <property type="protein sequence ID" value="ONF74892.1"/>
    <property type="molecule type" value="Genomic_DNA"/>
</dbReference>
<accession>A0A1W2M400</accession>
<dbReference type="InterPro" id="IPR010852">
    <property type="entry name" value="ABATE"/>
</dbReference>
<evidence type="ECO:0000259" key="2">
    <source>
        <dbReference type="Pfam" id="PF11706"/>
    </source>
</evidence>
<dbReference type="InterPro" id="IPR021005">
    <property type="entry name" value="Znf_CGNR"/>
</dbReference>
<dbReference type="AlphaFoldDB" id="A0A1W2M400"/>
<dbReference type="OrthoDB" id="123307at2"/>